<keyword evidence="7 14" id="KW-0931">ER-Golgi transport</keyword>
<proteinExistence type="predicted"/>
<evidence type="ECO:0000256" key="9">
    <source>
        <dbReference type="ARBA" id="ARBA00023034"/>
    </source>
</evidence>
<accession>A0A195FCQ4</accession>
<organism evidence="18 19">
    <name type="scientific">Trachymyrmex septentrionalis</name>
    <dbReference type="NCBI Taxonomy" id="34720"/>
    <lineage>
        <taxon>Eukaryota</taxon>
        <taxon>Metazoa</taxon>
        <taxon>Ecdysozoa</taxon>
        <taxon>Arthropoda</taxon>
        <taxon>Hexapoda</taxon>
        <taxon>Insecta</taxon>
        <taxon>Pterygota</taxon>
        <taxon>Neoptera</taxon>
        <taxon>Endopterygota</taxon>
        <taxon>Hymenoptera</taxon>
        <taxon>Apocrita</taxon>
        <taxon>Aculeata</taxon>
        <taxon>Formicoidea</taxon>
        <taxon>Formicidae</taxon>
        <taxon>Myrmicinae</taxon>
        <taxon>Trachymyrmex</taxon>
    </lineage>
</organism>
<keyword evidence="9 14" id="KW-0333">Golgi apparatus</keyword>
<evidence type="ECO:0000259" key="16">
    <source>
        <dbReference type="Pfam" id="PF07718"/>
    </source>
</evidence>
<keyword evidence="5 14" id="KW-0963">Cytoplasm</keyword>
<evidence type="ECO:0000313" key="18">
    <source>
        <dbReference type="EMBL" id="KYN38188.1"/>
    </source>
</evidence>
<evidence type="ECO:0000256" key="4">
    <source>
        <dbReference type="ARBA" id="ARBA00022448"/>
    </source>
</evidence>
<dbReference type="PANTHER" id="PTHR10635">
    <property type="entry name" value="COATOMER SUBUNIT BETA"/>
    <property type="match status" value="1"/>
</dbReference>
<dbReference type="GO" id="GO:0005198">
    <property type="term" value="F:structural molecule activity"/>
    <property type="evidence" value="ECO:0007669"/>
    <property type="project" value="InterPro"/>
</dbReference>
<comment type="function">
    <text evidence="13">The coatomer is a cytosolic protein complex that binds to dilysine motifs and reversibly associates with Golgi non-clathrin-coated vesicles, which further mediate biosynthetic protein transport from the ER, via the Golgi up to the trans Golgi network. Coatomer complex is required for budding from Golgi membranes, and is essential for the retrograde Golgi-to-ER transport of dilysine-tagged proteins. Required for limiting lipid storage in lipid droplets.</text>
</comment>
<keyword evidence="19" id="KW-1185">Reference proteome</keyword>
<dbReference type="PIRSF" id="PIRSF005727">
    <property type="entry name" value="Coatomer_beta_subunit"/>
    <property type="match status" value="1"/>
</dbReference>
<dbReference type="KEGG" id="tsep:108749501"/>
<dbReference type="GO" id="GO:0006891">
    <property type="term" value="P:intra-Golgi vesicle-mediated transport"/>
    <property type="evidence" value="ECO:0007669"/>
    <property type="project" value="TreeGrafter"/>
</dbReference>
<evidence type="ECO:0000256" key="13">
    <source>
        <dbReference type="ARBA" id="ARBA00058599"/>
    </source>
</evidence>
<evidence type="ECO:0000313" key="19">
    <source>
        <dbReference type="Proteomes" id="UP000078541"/>
    </source>
</evidence>
<dbReference type="Pfam" id="PF14806">
    <property type="entry name" value="Coatomer_b_Cpla"/>
    <property type="match status" value="1"/>
</dbReference>
<dbReference type="Pfam" id="PF01602">
    <property type="entry name" value="Adaptin_N"/>
    <property type="match status" value="1"/>
</dbReference>
<dbReference type="InterPro" id="IPR029446">
    <property type="entry name" value="COPB1_appendage_platform_dom"/>
</dbReference>
<dbReference type="InterPro" id="IPR011989">
    <property type="entry name" value="ARM-like"/>
</dbReference>
<evidence type="ECO:0000256" key="14">
    <source>
        <dbReference type="PIRNR" id="PIRNR005727"/>
    </source>
</evidence>
<evidence type="ECO:0000256" key="5">
    <source>
        <dbReference type="ARBA" id="ARBA00022490"/>
    </source>
</evidence>
<dbReference type="GO" id="GO:0006888">
    <property type="term" value="P:endoplasmic reticulum to Golgi vesicle-mediated transport"/>
    <property type="evidence" value="ECO:0007669"/>
    <property type="project" value="TreeGrafter"/>
</dbReference>
<evidence type="ECO:0000256" key="8">
    <source>
        <dbReference type="ARBA" id="ARBA00022927"/>
    </source>
</evidence>
<keyword evidence="8 14" id="KW-0653">Protein transport</keyword>
<comment type="subcellular location">
    <subcellularLocation>
        <location evidence="14">Cytoplasm</location>
    </subcellularLocation>
    <subcellularLocation>
        <location evidence="1 14">Golgi apparatus membrane</location>
        <topology evidence="1 14">Peripheral membrane protein</topology>
        <orientation evidence="1 14">Cytoplasmic side</orientation>
    </subcellularLocation>
    <subcellularLocation>
        <location evidence="14">Cytoplasmic vesicle</location>
        <location evidence="14">COPI-coated vesicle membrane</location>
        <topology evidence="14">Peripheral membrane protein</topology>
        <orientation evidence="14">Cytoplasmic side</orientation>
    </subcellularLocation>
</comment>
<evidence type="ECO:0000256" key="10">
    <source>
        <dbReference type="ARBA" id="ARBA00023136"/>
    </source>
</evidence>
<dbReference type="Gene3D" id="1.25.10.10">
    <property type="entry name" value="Leucine-rich Repeat Variant"/>
    <property type="match status" value="1"/>
</dbReference>
<evidence type="ECO:0000256" key="11">
    <source>
        <dbReference type="ARBA" id="ARBA00023329"/>
    </source>
</evidence>
<keyword evidence="4 14" id="KW-0813">Transport</keyword>
<reference evidence="18 19" key="1">
    <citation type="submission" date="2016-03" db="EMBL/GenBank/DDBJ databases">
        <title>Trachymyrmex septentrionalis WGS genome.</title>
        <authorList>
            <person name="Nygaard S."/>
            <person name="Hu H."/>
            <person name="Boomsma J."/>
            <person name="Zhang G."/>
        </authorList>
    </citation>
    <scope>NUCLEOTIDE SEQUENCE [LARGE SCALE GENOMIC DNA]</scope>
    <source>
        <strain evidence="18">Tsep2-gDNA-1</strain>
        <tissue evidence="18">Whole body</tissue>
    </source>
</reference>
<dbReference type="EMBL" id="KQ981673">
    <property type="protein sequence ID" value="KYN38188.1"/>
    <property type="molecule type" value="Genomic_DNA"/>
</dbReference>
<dbReference type="PANTHER" id="PTHR10635:SF0">
    <property type="entry name" value="COATOMER SUBUNIT BETA"/>
    <property type="match status" value="1"/>
</dbReference>
<dbReference type="FunFam" id="1.25.10.10:FF:000311">
    <property type="entry name" value="Coatomer subunit beta"/>
    <property type="match status" value="1"/>
</dbReference>
<evidence type="ECO:0000256" key="2">
    <source>
        <dbReference type="ARBA" id="ARBA00011775"/>
    </source>
</evidence>
<protein>
    <recommendedName>
        <fullName evidence="3 14">Coatomer subunit beta</fullName>
    </recommendedName>
    <alternativeName>
        <fullName evidence="12 14">Beta-coat protein</fullName>
    </alternativeName>
</protein>
<dbReference type="GO" id="GO:0000139">
    <property type="term" value="C:Golgi membrane"/>
    <property type="evidence" value="ECO:0007669"/>
    <property type="project" value="UniProtKB-SubCell"/>
</dbReference>
<name>A0A195FCQ4_9HYME</name>
<dbReference type="InterPro" id="IPR016024">
    <property type="entry name" value="ARM-type_fold"/>
</dbReference>
<dbReference type="Proteomes" id="UP000078541">
    <property type="component" value="Unassembled WGS sequence"/>
</dbReference>
<evidence type="ECO:0000256" key="3">
    <source>
        <dbReference type="ARBA" id="ARBA00017024"/>
    </source>
</evidence>
<comment type="subunit">
    <text evidence="2 14">Oligomeric complex that consists of at least the alpha, beta, beta', gamma, delta, epsilon and zeta subunits.</text>
</comment>
<keyword evidence="10 14" id="KW-0472">Membrane</keyword>
<feature type="domain" description="Coatomer beta subunit appendage platform" evidence="17">
    <location>
        <begin position="810"/>
        <end position="940"/>
    </location>
</feature>
<keyword evidence="11 14" id="KW-0968">Cytoplasmic vesicle</keyword>
<dbReference type="InterPro" id="IPR002553">
    <property type="entry name" value="Clathrin/coatomer_adapt-like_N"/>
</dbReference>
<gene>
    <name evidence="18" type="ORF">ALC56_07228</name>
</gene>
<feature type="domain" description="Clathrin/coatomer adaptor adaptin-like N-terminal" evidence="15">
    <location>
        <begin position="24"/>
        <end position="497"/>
    </location>
</feature>
<dbReference type="GO" id="GO:0030126">
    <property type="term" value="C:COPI vesicle coat"/>
    <property type="evidence" value="ECO:0007669"/>
    <property type="project" value="InterPro"/>
</dbReference>
<evidence type="ECO:0000256" key="1">
    <source>
        <dbReference type="ARBA" id="ARBA00004255"/>
    </source>
</evidence>
<sequence length="955" mass="105623">MSTITEQPCYTLINIPTDTEPLNELQLKQDLEKGSVQTKIDALKKTIHMILSGERLPGLLMTIIRFVLPLQNHTIKKLLLIFWEIVPKTSADGKLLQEMILVCDAYRKDLQHPNEFVRGSTLRFLCKLKEPELLEPLMPAITACLEHRHSYVRRNAVLAIFTIYRNFEFLIPDAPDLIAKYLEGEQDMSCRRNAFLMLLHADQSKALAYLAACLDQVPSFGDILQLVIVELIYKVCLANPSERARFIRCIYSLLNSPSAAVRYEAAGTLVTLSSAPTAIKAAASCYIELVVKESDNNVKLIVLDRLIAMKDSPVYERVLQDLVMDILRVLGSPALEVRTKTLALAMDLVTTRTIEEMVQLLKKEVLRTAGGEHEDAGRYRQLLIRTLHTCSMKFADVAVTVIPVLTDFLSESNEAAATDLLVFIREAIQRFENLRPLIIEKLLEVFPHIRSVKVHRAALWILGEYATSKEDIEAVMSRVRAALGELPLLEAENKRQAGEKSEDGNLQAPPAQLVTSDGTYATQSAFSAASSRKKEENRPALVQYMMEGDFFIGASLATTLAKLALRYKILETNIQKSNRLQAEAMFVMSSVLQLGRSGLPCKAMTHDDAERVSLCLRSLACPTPLVQKVFTEGCRDALGRMLTAKAEEDSQNQKAKEKPGNIVQVDDAIQFLQLSRGSDLAGGAGDMFEQSLSAAVAGRPGTSGETPSALSKVIQLTGFSDPVYAEALVHVNQYDIVLDVLIVNQTEDTLQNCTLELATLGDLKLVERPQPVVLAPRDFASIKANVKVTSTENGIIFGNIVYDVSGAGSDRSVVVLNDIHIDIMDYIVPATCTDTEFRQMWAEFEWENKVSVNTTLSDLREYLAHLLKSTNMRCLTPEKALSGQCGFMAANMYAKSIFGEDALANLSIEKPLNKPDAPVVGHIRIRAKSQGMALSLGDKINSAQKDPLTKVVQVA</sequence>
<dbReference type="InterPro" id="IPR011710">
    <property type="entry name" value="Coatomer_bsu_C"/>
</dbReference>
<evidence type="ECO:0000256" key="6">
    <source>
        <dbReference type="ARBA" id="ARBA00022737"/>
    </source>
</evidence>
<dbReference type="STRING" id="34720.A0A195FCQ4"/>
<dbReference type="SUPFAM" id="SSF48371">
    <property type="entry name" value="ARM repeat"/>
    <property type="match status" value="1"/>
</dbReference>
<evidence type="ECO:0000259" key="15">
    <source>
        <dbReference type="Pfam" id="PF01602"/>
    </source>
</evidence>
<keyword evidence="6" id="KW-0677">Repeat</keyword>
<evidence type="ECO:0000256" key="12">
    <source>
        <dbReference type="ARBA" id="ARBA00030841"/>
    </source>
</evidence>
<dbReference type="GO" id="GO:0006886">
    <property type="term" value="P:intracellular protein transport"/>
    <property type="evidence" value="ECO:0007669"/>
    <property type="project" value="InterPro"/>
</dbReference>
<dbReference type="Pfam" id="PF07718">
    <property type="entry name" value="Coatamer_beta_C"/>
    <property type="match status" value="1"/>
</dbReference>
<dbReference type="AlphaFoldDB" id="A0A195FCQ4"/>
<dbReference type="InterPro" id="IPR016460">
    <property type="entry name" value="COPB1"/>
</dbReference>
<evidence type="ECO:0000259" key="17">
    <source>
        <dbReference type="Pfam" id="PF14806"/>
    </source>
</evidence>
<dbReference type="OrthoDB" id="10261439at2759"/>
<evidence type="ECO:0000256" key="7">
    <source>
        <dbReference type="ARBA" id="ARBA00022892"/>
    </source>
</evidence>
<feature type="domain" description="Coatomer beta subunit C-terminal" evidence="16">
    <location>
        <begin position="665"/>
        <end position="803"/>
    </location>
</feature>